<accession>A0ABW0FTR7</accession>
<gene>
    <name evidence="2" type="ORF">ACFPIE_12725</name>
</gene>
<protein>
    <submittedName>
        <fullName evidence="2">Uncharacterized protein</fullName>
    </submittedName>
</protein>
<name>A0ABW0FTR7_9CAUL</name>
<keyword evidence="1" id="KW-0732">Signal</keyword>
<dbReference type="RefSeq" id="WP_374037740.1">
    <property type="nucleotide sequence ID" value="NZ_CP169082.1"/>
</dbReference>
<evidence type="ECO:0000313" key="3">
    <source>
        <dbReference type="Proteomes" id="UP001596152"/>
    </source>
</evidence>
<feature type="signal peptide" evidence="1">
    <location>
        <begin position="1"/>
        <end position="22"/>
    </location>
</feature>
<proteinExistence type="predicted"/>
<evidence type="ECO:0000256" key="1">
    <source>
        <dbReference type="SAM" id="SignalP"/>
    </source>
</evidence>
<reference evidence="3" key="1">
    <citation type="journal article" date="2019" name="Int. J. Syst. Evol. Microbiol.">
        <title>The Global Catalogue of Microorganisms (GCM) 10K type strain sequencing project: providing services to taxonomists for standard genome sequencing and annotation.</title>
        <authorList>
            <consortium name="The Broad Institute Genomics Platform"/>
            <consortium name="The Broad Institute Genome Sequencing Center for Infectious Disease"/>
            <person name="Wu L."/>
            <person name="Ma J."/>
        </authorList>
    </citation>
    <scope>NUCLEOTIDE SEQUENCE [LARGE SCALE GENOMIC DNA]</scope>
    <source>
        <strain evidence="3">JCM 12125</strain>
    </source>
</reference>
<evidence type="ECO:0000313" key="2">
    <source>
        <dbReference type="EMBL" id="MFC5344781.1"/>
    </source>
</evidence>
<comment type="caution">
    <text evidence="2">The sequence shown here is derived from an EMBL/GenBank/DDBJ whole genome shotgun (WGS) entry which is preliminary data.</text>
</comment>
<dbReference type="Proteomes" id="UP001596152">
    <property type="component" value="Unassembled WGS sequence"/>
</dbReference>
<organism evidence="2 3">
    <name type="scientific">Brevundimonas staleyi</name>
    <dbReference type="NCBI Taxonomy" id="74326"/>
    <lineage>
        <taxon>Bacteria</taxon>
        <taxon>Pseudomonadati</taxon>
        <taxon>Pseudomonadota</taxon>
        <taxon>Alphaproteobacteria</taxon>
        <taxon>Caulobacterales</taxon>
        <taxon>Caulobacteraceae</taxon>
        <taxon>Brevundimonas</taxon>
    </lineage>
</organism>
<dbReference type="EMBL" id="JBHSLF010000024">
    <property type="protein sequence ID" value="MFC5344781.1"/>
    <property type="molecule type" value="Genomic_DNA"/>
</dbReference>
<keyword evidence="3" id="KW-1185">Reference proteome</keyword>
<sequence length="149" mass="16248">MRAGMVCLAAAISLAGSVPAAAQSAPPAEAHEPRLQGLTAEEAAVLILKLQEAQEKLRRGEAMYFELLSGAPASYAQTTLTPREAFLAADFSRPFQITRPRIDNPLWKPHQVILAPDGPGNLLADVEVVLGFYGDLERVRIYYRPPHPF</sequence>
<feature type="chain" id="PRO_5046242278" evidence="1">
    <location>
        <begin position="23"/>
        <end position="149"/>
    </location>
</feature>